<keyword evidence="8" id="KW-0472">Membrane</keyword>
<evidence type="ECO:0000256" key="3">
    <source>
        <dbReference type="ARBA" id="ARBA00009939"/>
    </source>
</evidence>
<dbReference type="InterPro" id="IPR050685">
    <property type="entry name" value="LDLR"/>
</dbReference>
<sequence length="210" mass="22182">MSPWQHLESRHLLHTAPCKGRASVCGGTDSFLCATGICVHRNWLCSEKEFRCGTGRCVNTSLLCDSYDDCGDLSDEHNCKCDHVKEHQCGDGRCVPLEWVCDGDHDCLDKSDELNCSQGLLECKSGQCIPSAFRCDGEEDCKDGSDEENCTKQQFHGSCPPDQPSCISTACSPGCGGGGGGDGAGGAGPVSLTTPALTAVAVSQSHWSCV</sequence>
<gene>
    <name evidence="12" type="ORF">Q7C36_018740</name>
</gene>
<dbReference type="FunFam" id="4.10.400.10:FF:000034">
    <property type="entry name" value="Low-density lipoprotein receptor-related protein 2"/>
    <property type="match status" value="1"/>
</dbReference>
<evidence type="ECO:0000256" key="4">
    <source>
        <dbReference type="ARBA" id="ARBA00022692"/>
    </source>
</evidence>
<dbReference type="Pfam" id="PF00057">
    <property type="entry name" value="Ldl_recept_a"/>
    <property type="match status" value="2"/>
</dbReference>
<evidence type="ECO:0000256" key="11">
    <source>
        <dbReference type="PROSITE-ProRule" id="PRU00124"/>
    </source>
</evidence>
<dbReference type="EMBL" id="JAVHJS010000020">
    <property type="protein sequence ID" value="KAK2824813.1"/>
    <property type="molecule type" value="Genomic_DNA"/>
</dbReference>
<evidence type="ECO:0000256" key="6">
    <source>
        <dbReference type="ARBA" id="ARBA00022737"/>
    </source>
</evidence>
<proteinExistence type="inferred from homology"/>
<accession>A0AA88LV26</accession>
<feature type="disulfide bond" evidence="11">
    <location>
        <begin position="123"/>
        <end position="141"/>
    </location>
</feature>
<dbReference type="PANTHER" id="PTHR24270:SF2">
    <property type="entry name" value="ATRIAL NATRIURETIC PEPTIDE-CONVERTING ENZYME"/>
    <property type="match status" value="1"/>
</dbReference>
<keyword evidence="5" id="KW-0732">Signal</keyword>
<feature type="disulfide bond" evidence="11">
    <location>
        <begin position="116"/>
        <end position="128"/>
    </location>
</feature>
<dbReference type="SUPFAM" id="SSF57424">
    <property type="entry name" value="LDL receptor-like module"/>
    <property type="match status" value="3"/>
</dbReference>
<dbReference type="PRINTS" id="PR00261">
    <property type="entry name" value="LDLRECEPTOR"/>
</dbReference>
<keyword evidence="13" id="KW-1185">Reference proteome</keyword>
<comment type="caution">
    <text evidence="12">The sequence shown here is derived from an EMBL/GenBank/DDBJ whole genome shotgun (WGS) entry which is preliminary data.</text>
</comment>
<dbReference type="InterPro" id="IPR002172">
    <property type="entry name" value="LDrepeatLR_classA_rpt"/>
</dbReference>
<feature type="disulfide bond" evidence="11">
    <location>
        <begin position="89"/>
        <end position="107"/>
    </location>
</feature>
<dbReference type="Gene3D" id="4.10.400.10">
    <property type="entry name" value="Low-density Lipoprotein Receptor"/>
    <property type="match status" value="3"/>
</dbReference>
<keyword evidence="4" id="KW-0812">Transmembrane</keyword>
<comment type="caution">
    <text evidence="11">Lacks conserved residue(s) required for the propagation of feature annotation.</text>
</comment>
<feature type="disulfide bond" evidence="11">
    <location>
        <begin position="64"/>
        <end position="79"/>
    </location>
</feature>
<feature type="disulfide bond" evidence="11">
    <location>
        <begin position="101"/>
        <end position="116"/>
    </location>
</feature>
<comment type="similarity">
    <text evidence="3">Belongs to the LDLR family.</text>
</comment>
<dbReference type="AlphaFoldDB" id="A0AA88LV26"/>
<dbReference type="Proteomes" id="UP001187315">
    <property type="component" value="Unassembled WGS sequence"/>
</dbReference>
<dbReference type="CDD" id="cd00112">
    <property type="entry name" value="LDLa"/>
    <property type="match status" value="3"/>
</dbReference>
<dbReference type="PANTHER" id="PTHR24270">
    <property type="entry name" value="LOW-DENSITY LIPOPROTEIN RECEPTOR-RELATED"/>
    <property type="match status" value="1"/>
</dbReference>
<dbReference type="GO" id="GO:0005886">
    <property type="term" value="C:plasma membrane"/>
    <property type="evidence" value="ECO:0007669"/>
    <property type="project" value="TreeGrafter"/>
</dbReference>
<dbReference type="FunFam" id="4.10.400.10:FF:000024">
    <property type="entry name" value="Low-density lipoprotein RecePtor related"/>
    <property type="match status" value="1"/>
</dbReference>
<keyword evidence="6" id="KW-0677">Repeat</keyword>
<feature type="disulfide bond" evidence="11">
    <location>
        <begin position="135"/>
        <end position="150"/>
    </location>
</feature>
<feature type="disulfide bond" evidence="11">
    <location>
        <begin position="52"/>
        <end position="70"/>
    </location>
</feature>
<dbReference type="InterPro" id="IPR036055">
    <property type="entry name" value="LDL_receptor-like_sf"/>
</dbReference>
<reference evidence="12" key="1">
    <citation type="submission" date="2023-08" db="EMBL/GenBank/DDBJ databases">
        <title>Pelteobagrus vachellii genome.</title>
        <authorList>
            <person name="Liu H."/>
        </authorList>
    </citation>
    <scope>NUCLEOTIDE SEQUENCE</scope>
    <source>
        <strain evidence="12">PRFRI_2022a</strain>
        <tissue evidence="12">Muscle</tissue>
    </source>
</reference>
<dbReference type="PROSITE" id="PS01209">
    <property type="entry name" value="LDLRA_1"/>
    <property type="match status" value="2"/>
</dbReference>
<feature type="disulfide bond" evidence="11">
    <location>
        <begin position="45"/>
        <end position="57"/>
    </location>
</feature>
<evidence type="ECO:0000313" key="13">
    <source>
        <dbReference type="Proteomes" id="UP001187315"/>
    </source>
</evidence>
<evidence type="ECO:0000256" key="1">
    <source>
        <dbReference type="ARBA" id="ARBA00004167"/>
    </source>
</evidence>
<keyword evidence="10" id="KW-0325">Glycoprotein</keyword>
<evidence type="ECO:0000256" key="8">
    <source>
        <dbReference type="ARBA" id="ARBA00023136"/>
    </source>
</evidence>
<evidence type="ECO:0000256" key="7">
    <source>
        <dbReference type="ARBA" id="ARBA00022989"/>
    </source>
</evidence>
<evidence type="ECO:0000256" key="9">
    <source>
        <dbReference type="ARBA" id="ARBA00023157"/>
    </source>
</evidence>
<evidence type="ECO:0000313" key="12">
    <source>
        <dbReference type="EMBL" id="KAK2824813.1"/>
    </source>
</evidence>
<keyword evidence="9 11" id="KW-1015">Disulfide bond</keyword>
<dbReference type="SMART" id="SM00192">
    <property type="entry name" value="LDLa"/>
    <property type="match status" value="3"/>
</dbReference>
<evidence type="ECO:0000256" key="10">
    <source>
        <dbReference type="ARBA" id="ARBA00023180"/>
    </source>
</evidence>
<dbReference type="GO" id="GO:0016192">
    <property type="term" value="P:vesicle-mediated transport"/>
    <property type="evidence" value="ECO:0007669"/>
    <property type="project" value="UniProtKB-ARBA"/>
</dbReference>
<organism evidence="12 13">
    <name type="scientific">Tachysurus vachellii</name>
    <name type="common">Darkbarbel catfish</name>
    <name type="synonym">Pelteobagrus vachellii</name>
    <dbReference type="NCBI Taxonomy" id="175792"/>
    <lineage>
        <taxon>Eukaryota</taxon>
        <taxon>Metazoa</taxon>
        <taxon>Chordata</taxon>
        <taxon>Craniata</taxon>
        <taxon>Vertebrata</taxon>
        <taxon>Euteleostomi</taxon>
        <taxon>Actinopterygii</taxon>
        <taxon>Neopterygii</taxon>
        <taxon>Teleostei</taxon>
        <taxon>Ostariophysi</taxon>
        <taxon>Siluriformes</taxon>
        <taxon>Bagridae</taxon>
        <taxon>Tachysurus</taxon>
    </lineage>
</organism>
<protein>
    <submittedName>
        <fullName evidence="12">Uncharacterized protein</fullName>
    </submittedName>
</protein>
<dbReference type="InterPro" id="IPR023415">
    <property type="entry name" value="LDLR_class-A_CS"/>
</dbReference>
<dbReference type="PROSITE" id="PS50068">
    <property type="entry name" value="LDLRA_2"/>
    <property type="match status" value="3"/>
</dbReference>
<evidence type="ECO:0000256" key="5">
    <source>
        <dbReference type="ARBA" id="ARBA00022729"/>
    </source>
</evidence>
<keyword evidence="7" id="KW-1133">Transmembrane helix</keyword>
<evidence type="ECO:0000256" key="2">
    <source>
        <dbReference type="ARBA" id="ARBA00004308"/>
    </source>
</evidence>
<name>A0AA88LV26_TACVA</name>
<dbReference type="GO" id="GO:0012505">
    <property type="term" value="C:endomembrane system"/>
    <property type="evidence" value="ECO:0007669"/>
    <property type="project" value="UniProtKB-SubCell"/>
</dbReference>
<comment type="subcellular location">
    <subcellularLocation>
        <location evidence="2">Endomembrane system</location>
    </subcellularLocation>
    <subcellularLocation>
        <location evidence="1">Membrane</location>
        <topology evidence="1">Single-pass membrane protein</topology>
    </subcellularLocation>
</comment>